<dbReference type="EMBL" id="GBRH01240340">
    <property type="protein sequence ID" value="JAD57555.1"/>
    <property type="molecule type" value="Transcribed_RNA"/>
</dbReference>
<name>A0A0A9B8J7_ARUDO</name>
<accession>A0A0A9B8J7</accession>
<proteinExistence type="predicted"/>
<evidence type="ECO:0000313" key="1">
    <source>
        <dbReference type="EMBL" id="JAD57555.1"/>
    </source>
</evidence>
<dbReference type="AlphaFoldDB" id="A0A0A9B8J7"/>
<organism evidence="1">
    <name type="scientific">Arundo donax</name>
    <name type="common">Giant reed</name>
    <name type="synonym">Donax arundinaceus</name>
    <dbReference type="NCBI Taxonomy" id="35708"/>
    <lineage>
        <taxon>Eukaryota</taxon>
        <taxon>Viridiplantae</taxon>
        <taxon>Streptophyta</taxon>
        <taxon>Embryophyta</taxon>
        <taxon>Tracheophyta</taxon>
        <taxon>Spermatophyta</taxon>
        <taxon>Magnoliopsida</taxon>
        <taxon>Liliopsida</taxon>
        <taxon>Poales</taxon>
        <taxon>Poaceae</taxon>
        <taxon>PACMAD clade</taxon>
        <taxon>Arundinoideae</taxon>
        <taxon>Arundineae</taxon>
        <taxon>Arundo</taxon>
    </lineage>
</organism>
<sequence length="20" mass="2339">MNLFCPFYKKLLVLPRGPVC</sequence>
<reference evidence="1" key="1">
    <citation type="submission" date="2014-09" db="EMBL/GenBank/DDBJ databases">
        <authorList>
            <person name="Magalhaes I.L.F."/>
            <person name="Oliveira U."/>
            <person name="Santos F.R."/>
            <person name="Vidigal T.H.D.A."/>
            <person name="Brescovit A.D."/>
            <person name="Santos A.J."/>
        </authorList>
    </citation>
    <scope>NUCLEOTIDE SEQUENCE</scope>
    <source>
        <tissue evidence="1">Shoot tissue taken approximately 20 cm above the soil surface</tissue>
    </source>
</reference>
<reference evidence="1" key="2">
    <citation type="journal article" date="2015" name="Data Brief">
        <title>Shoot transcriptome of the giant reed, Arundo donax.</title>
        <authorList>
            <person name="Barrero R.A."/>
            <person name="Guerrero F.D."/>
            <person name="Moolhuijzen P."/>
            <person name="Goolsby J.A."/>
            <person name="Tidwell J."/>
            <person name="Bellgard S.E."/>
            <person name="Bellgard M.I."/>
        </authorList>
    </citation>
    <scope>NUCLEOTIDE SEQUENCE</scope>
    <source>
        <tissue evidence="1">Shoot tissue taken approximately 20 cm above the soil surface</tissue>
    </source>
</reference>
<protein>
    <submittedName>
        <fullName evidence="1">Uncharacterized protein</fullName>
    </submittedName>
</protein>